<dbReference type="CDD" id="cd04301">
    <property type="entry name" value="NAT_SF"/>
    <property type="match status" value="1"/>
</dbReference>
<protein>
    <recommendedName>
        <fullName evidence="4">N-acetyltransferase domain-containing protein</fullName>
    </recommendedName>
</protein>
<comment type="similarity">
    <text evidence="1">Belongs to the acetyltransferase family.</text>
</comment>
<reference evidence="5" key="1">
    <citation type="submission" date="2022-01" db="EMBL/GenBank/DDBJ databases">
        <authorList>
            <person name="King R."/>
        </authorList>
    </citation>
    <scope>NUCLEOTIDE SEQUENCE</scope>
</reference>
<gene>
    <name evidence="5" type="ORF">PSYICH_LOCUS3107</name>
</gene>
<accession>A0A9P0CMF4</accession>
<evidence type="ECO:0000313" key="6">
    <source>
        <dbReference type="Proteomes" id="UP001153636"/>
    </source>
</evidence>
<dbReference type="InterPro" id="IPR016181">
    <property type="entry name" value="Acyl_CoA_acyltransferase"/>
</dbReference>
<dbReference type="OrthoDB" id="7305308at2759"/>
<dbReference type="PANTHER" id="PTHR10545">
    <property type="entry name" value="DIAMINE N-ACETYLTRANSFERASE"/>
    <property type="match status" value="1"/>
</dbReference>
<keyword evidence="6" id="KW-1185">Reference proteome</keyword>
<dbReference type="PROSITE" id="PS51186">
    <property type="entry name" value="GNAT"/>
    <property type="match status" value="1"/>
</dbReference>
<dbReference type="AlphaFoldDB" id="A0A9P0CMF4"/>
<dbReference type="InterPro" id="IPR051016">
    <property type="entry name" value="Diverse_Substrate_AcTransf"/>
</dbReference>
<evidence type="ECO:0000313" key="5">
    <source>
        <dbReference type="EMBL" id="CAH1101799.1"/>
    </source>
</evidence>
<dbReference type="SUPFAM" id="SSF55729">
    <property type="entry name" value="Acyl-CoA N-acyltransferases (Nat)"/>
    <property type="match status" value="1"/>
</dbReference>
<evidence type="ECO:0000256" key="1">
    <source>
        <dbReference type="ARBA" id="ARBA00008694"/>
    </source>
</evidence>
<dbReference type="Proteomes" id="UP001153636">
    <property type="component" value="Chromosome 12"/>
</dbReference>
<dbReference type="FunFam" id="3.40.630.30:FF:000064">
    <property type="entry name" value="GNAT family acetyltransferase"/>
    <property type="match status" value="1"/>
</dbReference>
<dbReference type="PANTHER" id="PTHR10545:SF29">
    <property type="entry name" value="GH14572P-RELATED"/>
    <property type="match status" value="1"/>
</dbReference>
<keyword evidence="3" id="KW-0012">Acyltransferase</keyword>
<dbReference type="Gene3D" id="3.40.630.30">
    <property type="match status" value="1"/>
</dbReference>
<proteinExistence type="inferred from homology"/>
<dbReference type="InterPro" id="IPR000182">
    <property type="entry name" value="GNAT_dom"/>
</dbReference>
<sequence length="166" mass="19214">MSNAEKEFVVTIRNAELVDIPEVFQMLKELTDSEKLPQNLIIDQVTFQKDYSEKAFNCLVAQTPNGSFVGYSVYCQTYSTWEGRMLHLRDLYVRPQQRGSGVGKKLFTTTMEKGYELGCKVAFFFVMQWNPAVKFYKELGAVNLTENENYHIFKLKSDNFNKICSN</sequence>
<dbReference type="GO" id="GO:0008080">
    <property type="term" value="F:N-acetyltransferase activity"/>
    <property type="evidence" value="ECO:0007669"/>
    <property type="project" value="TreeGrafter"/>
</dbReference>
<evidence type="ECO:0000256" key="2">
    <source>
        <dbReference type="ARBA" id="ARBA00022679"/>
    </source>
</evidence>
<dbReference type="EMBL" id="OV651824">
    <property type="protein sequence ID" value="CAH1101799.1"/>
    <property type="molecule type" value="Genomic_DNA"/>
</dbReference>
<dbReference type="Pfam" id="PF00583">
    <property type="entry name" value="Acetyltransf_1"/>
    <property type="match status" value="1"/>
</dbReference>
<keyword evidence="2" id="KW-0808">Transferase</keyword>
<evidence type="ECO:0000256" key="3">
    <source>
        <dbReference type="ARBA" id="ARBA00023315"/>
    </source>
</evidence>
<organism evidence="5 6">
    <name type="scientific">Psylliodes chrysocephalus</name>
    <dbReference type="NCBI Taxonomy" id="3402493"/>
    <lineage>
        <taxon>Eukaryota</taxon>
        <taxon>Metazoa</taxon>
        <taxon>Ecdysozoa</taxon>
        <taxon>Arthropoda</taxon>
        <taxon>Hexapoda</taxon>
        <taxon>Insecta</taxon>
        <taxon>Pterygota</taxon>
        <taxon>Neoptera</taxon>
        <taxon>Endopterygota</taxon>
        <taxon>Coleoptera</taxon>
        <taxon>Polyphaga</taxon>
        <taxon>Cucujiformia</taxon>
        <taxon>Chrysomeloidea</taxon>
        <taxon>Chrysomelidae</taxon>
        <taxon>Galerucinae</taxon>
        <taxon>Alticini</taxon>
        <taxon>Psylliodes</taxon>
    </lineage>
</organism>
<feature type="domain" description="N-acetyltransferase" evidence="4">
    <location>
        <begin position="10"/>
        <end position="159"/>
    </location>
</feature>
<name>A0A9P0CMF4_9CUCU</name>
<evidence type="ECO:0000259" key="4">
    <source>
        <dbReference type="PROSITE" id="PS51186"/>
    </source>
</evidence>